<dbReference type="PANTHER" id="PTHR10543:SF24">
    <property type="entry name" value="CAROTENOID ISOMEROOXYGENASE"/>
    <property type="match status" value="1"/>
</dbReference>
<sequence length="568" mass="64998">MLLIITTCIIVLVFVLLPRICRYLNSFNRWSALSTCHFRNTPQTITPTVSSVQGTLPAWLTGILYRIGPGKYHLEGKKTFVIRHAFDGMPFMHRFEFSSESIRYSSRHLSEAVEKQLTENRPDKVLFGHSQTLTPWERIKHIVGRVNALLIQGGHFDNKDPSSEMVGVTATPNYPVPHGANEERVLVAKTDANLLQQVDADTLIPKRLFNYASLDKRLDGELSAAHHQYDPVTGEIFNFTLKLMPPRLQVFVTTRTGEVHVLANISRHNGKSIRPAYIHSFWLTKNYVIIPESPLYFHAIDFLVGGTAVSGLHWDRSRPTYLHVIGRRPDQGHITTIEVEPFYTFHTANAWDSMDEDEPVITMDCAAFPDGDIIYQLQTFGNPLRKPQPSFDQVQTVKPNGITMHPKRQNTFGDMRRYRIWLRSERSRYDVLARNVEFPRFNQNLALKPYRYVYCCEMQPVDTYKTETYGLVKLDLNDGSTYKYEQDGFCCSEPIFVPNPNGVDEDDGVVLSFVNVIDRQASEHDRSILMILDAKDMKELARCDIGSFTAVTFHGSYVNHDFENISIN</sequence>
<evidence type="ECO:0000256" key="2">
    <source>
        <dbReference type="ARBA" id="ARBA00022723"/>
    </source>
</evidence>
<feature type="binding site" evidence="5">
    <location>
        <position position="346"/>
    </location>
    <ligand>
        <name>Fe cation</name>
        <dbReference type="ChEBI" id="CHEBI:24875"/>
        <note>catalytic</note>
    </ligand>
</feature>
<evidence type="ECO:0000313" key="6">
    <source>
        <dbReference type="EMBL" id="KAF7724670.1"/>
    </source>
</evidence>
<dbReference type="GO" id="GO:0046872">
    <property type="term" value="F:metal ion binding"/>
    <property type="evidence" value="ECO:0007669"/>
    <property type="project" value="UniProtKB-KW"/>
</dbReference>
<keyword evidence="7" id="KW-1185">Reference proteome</keyword>
<dbReference type="GO" id="GO:0016121">
    <property type="term" value="P:carotene catabolic process"/>
    <property type="evidence" value="ECO:0007669"/>
    <property type="project" value="TreeGrafter"/>
</dbReference>
<keyword evidence="4 5" id="KW-0408">Iron</keyword>
<organism evidence="6 7">
    <name type="scientific">Apophysomyces ossiformis</name>
    <dbReference type="NCBI Taxonomy" id="679940"/>
    <lineage>
        <taxon>Eukaryota</taxon>
        <taxon>Fungi</taxon>
        <taxon>Fungi incertae sedis</taxon>
        <taxon>Mucoromycota</taxon>
        <taxon>Mucoromycotina</taxon>
        <taxon>Mucoromycetes</taxon>
        <taxon>Mucorales</taxon>
        <taxon>Mucorineae</taxon>
        <taxon>Mucoraceae</taxon>
        <taxon>Apophysomyces</taxon>
    </lineage>
</organism>
<accession>A0A8H7ESC8</accession>
<protein>
    <recommendedName>
        <fullName evidence="8">Carotenoid oxygenase</fullName>
    </recommendedName>
</protein>
<dbReference type="Proteomes" id="UP000605846">
    <property type="component" value="Unassembled WGS sequence"/>
</dbReference>
<gene>
    <name evidence="6" type="ORF">EC973_000842</name>
</gene>
<evidence type="ECO:0000256" key="3">
    <source>
        <dbReference type="ARBA" id="ARBA00023002"/>
    </source>
</evidence>
<dbReference type="EMBL" id="JABAYA010000114">
    <property type="protein sequence ID" value="KAF7724670.1"/>
    <property type="molecule type" value="Genomic_DNA"/>
</dbReference>
<name>A0A8H7ESC8_9FUNG</name>
<evidence type="ECO:0000256" key="5">
    <source>
        <dbReference type="PIRSR" id="PIRSR604294-1"/>
    </source>
</evidence>
<dbReference type="Pfam" id="PF03055">
    <property type="entry name" value="RPE65"/>
    <property type="match status" value="1"/>
</dbReference>
<evidence type="ECO:0000313" key="7">
    <source>
        <dbReference type="Proteomes" id="UP000605846"/>
    </source>
</evidence>
<feature type="binding site" evidence="5">
    <location>
        <position position="279"/>
    </location>
    <ligand>
        <name>Fe cation</name>
        <dbReference type="ChEBI" id="CHEBI:24875"/>
        <note>catalytic</note>
    </ligand>
</feature>
<feature type="binding site" evidence="5">
    <location>
        <position position="554"/>
    </location>
    <ligand>
        <name>Fe cation</name>
        <dbReference type="ChEBI" id="CHEBI:24875"/>
        <note>catalytic</note>
    </ligand>
</feature>
<comment type="similarity">
    <text evidence="1">Belongs to the carotenoid oxygenase family.</text>
</comment>
<keyword evidence="3" id="KW-0560">Oxidoreductase</keyword>
<keyword evidence="2 5" id="KW-0479">Metal-binding</keyword>
<dbReference type="GO" id="GO:0010436">
    <property type="term" value="F:carotenoid dioxygenase activity"/>
    <property type="evidence" value="ECO:0007669"/>
    <property type="project" value="TreeGrafter"/>
</dbReference>
<dbReference type="AlphaFoldDB" id="A0A8H7ESC8"/>
<proteinExistence type="inferred from homology"/>
<feature type="binding site" evidence="5">
    <location>
        <position position="226"/>
    </location>
    <ligand>
        <name>Fe cation</name>
        <dbReference type="ChEBI" id="CHEBI:24875"/>
        <note>catalytic</note>
    </ligand>
</feature>
<dbReference type="InterPro" id="IPR004294">
    <property type="entry name" value="Carotenoid_Oase"/>
</dbReference>
<evidence type="ECO:0000256" key="4">
    <source>
        <dbReference type="ARBA" id="ARBA00023004"/>
    </source>
</evidence>
<dbReference type="OrthoDB" id="407010at2759"/>
<dbReference type="PANTHER" id="PTHR10543">
    <property type="entry name" value="BETA-CAROTENE DIOXYGENASE"/>
    <property type="match status" value="1"/>
</dbReference>
<evidence type="ECO:0008006" key="8">
    <source>
        <dbReference type="Google" id="ProtNLM"/>
    </source>
</evidence>
<comment type="caution">
    <text evidence="6">The sequence shown here is derived from an EMBL/GenBank/DDBJ whole genome shotgun (WGS) entry which is preliminary data.</text>
</comment>
<reference evidence="6" key="1">
    <citation type="submission" date="2020-01" db="EMBL/GenBank/DDBJ databases">
        <title>Genome Sequencing of Three Apophysomyces-Like Fungal Strains Confirms a Novel Fungal Genus in the Mucoromycota with divergent Burkholderia-like Endosymbiotic Bacteria.</title>
        <authorList>
            <person name="Stajich J.E."/>
            <person name="Macias A.M."/>
            <person name="Carter-House D."/>
            <person name="Lovett B."/>
            <person name="Kasson L.R."/>
            <person name="Berry K."/>
            <person name="Grigoriev I."/>
            <person name="Chang Y."/>
            <person name="Spatafora J."/>
            <person name="Kasson M.T."/>
        </authorList>
    </citation>
    <scope>NUCLEOTIDE SEQUENCE</scope>
    <source>
        <strain evidence="6">NRRL A-21654</strain>
    </source>
</reference>
<evidence type="ECO:0000256" key="1">
    <source>
        <dbReference type="ARBA" id="ARBA00006787"/>
    </source>
</evidence>
<comment type="cofactor">
    <cofactor evidence="5">
        <name>Fe(2+)</name>
        <dbReference type="ChEBI" id="CHEBI:29033"/>
    </cofactor>
    <text evidence="5">Binds 1 Fe(2+) ion per subunit.</text>
</comment>